<feature type="signal peptide" evidence="1">
    <location>
        <begin position="1"/>
        <end position="20"/>
    </location>
</feature>
<dbReference type="Gene3D" id="3.40.190.10">
    <property type="entry name" value="Periplasmic binding protein-like II"/>
    <property type="match status" value="1"/>
</dbReference>
<dbReference type="InterPro" id="IPR006059">
    <property type="entry name" value="SBP"/>
</dbReference>
<dbReference type="SUPFAM" id="SSF53850">
    <property type="entry name" value="Periplasmic binding protein-like II"/>
    <property type="match status" value="1"/>
</dbReference>
<dbReference type="EMBL" id="CP146203">
    <property type="protein sequence ID" value="XBH20387.1"/>
    <property type="molecule type" value="Genomic_DNA"/>
</dbReference>
<dbReference type="PANTHER" id="PTHR43649:SF12">
    <property type="entry name" value="DIACETYLCHITOBIOSE BINDING PROTEIN DASA"/>
    <property type="match status" value="1"/>
</dbReference>
<feature type="chain" id="PRO_5043324630" evidence="1">
    <location>
        <begin position="21"/>
        <end position="423"/>
    </location>
</feature>
<evidence type="ECO:0000256" key="1">
    <source>
        <dbReference type="SAM" id="SignalP"/>
    </source>
</evidence>
<dbReference type="PROSITE" id="PS51257">
    <property type="entry name" value="PROKAR_LIPOPROTEIN"/>
    <property type="match status" value="1"/>
</dbReference>
<proteinExistence type="predicted"/>
<evidence type="ECO:0000313" key="2">
    <source>
        <dbReference type="EMBL" id="XBH20387.1"/>
    </source>
</evidence>
<protein>
    <submittedName>
        <fullName evidence="2">Extracellular solute-binding protein</fullName>
    </submittedName>
</protein>
<dbReference type="Pfam" id="PF01547">
    <property type="entry name" value="SBP_bac_1"/>
    <property type="match status" value="1"/>
</dbReference>
<gene>
    <name evidence="2" type="ORF">V5R04_09015</name>
</gene>
<organism evidence="2">
    <name type="scientific">Jonesiaceae bacterium BS-20</name>
    <dbReference type="NCBI Taxonomy" id="3120821"/>
    <lineage>
        <taxon>Bacteria</taxon>
        <taxon>Bacillati</taxon>
        <taxon>Actinomycetota</taxon>
        <taxon>Actinomycetes</taxon>
        <taxon>Micrococcales</taxon>
        <taxon>Jonesiaceae</taxon>
    </lineage>
</organism>
<keyword evidence="1" id="KW-0732">Signal</keyword>
<dbReference type="InterPro" id="IPR050490">
    <property type="entry name" value="Bact_solute-bd_prot1"/>
</dbReference>
<reference evidence="2" key="1">
    <citation type="submission" date="2024-02" db="EMBL/GenBank/DDBJ databases">
        <title>Tomenella chthoni gen. nov. sp. nov., a member of the family Jonesiaceae isolated from bat guano.</title>
        <authorList>
            <person name="Miller S.L."/>
            <person name="King J."/>
            <person name="Sankaranarayanan K."/>
            <person name="Lawson P.A."/>
        </authorList>
    </citation>
    <scope>NUCLEOTIDE SEQUENCE</scope>
    <source>
        <strain evidence="2">BS-20</strain>
    </source>
</reference>
<name>A0AAU7DTL7_9MICO</name>
<sequence>MKKPISKLFALGLVTSLALAGCASGGDKDASKTIELWTSWTEGQDTANAGLEQIKKFEEETGYTVNQTNLTYDMLHDKIVASAAGGNLPDLVYGLPEYVGEFQQMGILTDLTESWEAWDEKGNISDAVKAAVSYGDTVVGYPYEATVRAYLVHDSIMADAGVSVPATWEDVLAIGTSVKDATNVDAYGVAAAGVRSPQELLVYLAQSGATIAEQQSDGLYKNTWAEDPEQMQGAVDTFQFYLDMFDAGVVNKNSASYGWEETDENFASALTATYVTGNWLGERGEDYADTMSDVSIHPIPAPAGGEPATYLETKPLFVLNGGKNPEGAIELAQAIAGEEWQKAAYADKSALENVSTDSIWSTDFAALMSTGITFPPVTLSGISQNMTDSLGKLLQDGQSPQEVAQWLGEEVNKSLADSGELSK</sequence>
<accession>A0AAU7DTL7</accession>
<dbReference type="AlphaFoldDB" id="A0AAU7DTL7"/>
<dbReference type="PANTHER" id="PTHR43649">
    <property type="entry name" value="ARABINOSE-BINDING PROTEIN-RELATED"/>
    <property type="match status" value="1"/>
</dbReference>